<feature type="domain" description="F5/8 type C" evidence="11">
    <location>
        <begin position="1388"/>
        <end position="1536"/>
    </location>
</feature>
<evidence type="ECO:0000256" key="7">
    <source>
        <dbReference type="ARBA" id="ARBA00023157"/>
    </source>
</evidence>
<feature type="disulfide bond" evidence="9">
    <location>
        <begin position="1266"/>
        <end position="1270"/>
    </location>
</feature>
<evidence type="ECO:0000313" key="12">
    <source>
        <dbReference type="EMBL" id="KAG6924389.1"/>
    </source>
</evidence>
<feature type="compositionally biased region" description="Polar residues" evidence="10">
    <location>
        <begin position="977"/>
        <end position="995"/>
    </location>
</feature>
<feature type="region of interest" description="Disordered" evidence="10">
    <location>
        <begin position="948"/>
        <end position="1010"/>
    </location>
</feature>
<evidence type="ECO:0000256" key="2">
    <source>
        <dbReference type="ARBA" id="ARBA00022525"/>
    </source>
</evidence>
<dbReference type="InterPro" id="IPR050633">
    <property type="entry name" value="Neuropilin_MCO_CoagFactor"/>
</dbReference>
<evidence type="ECO:0000256" key="5">
    <source>
        <dbReference type="ARBA" id="ARBA00022737"/>
    </source>
</evidence>
<dbReference type="PIRSF" id="PIRSF000354">
    <property type="entry name" value="Factors_V_VIII"/>
    <property type="match status" value="1"/>
</dbReference>
<dbReference type="SUPFAM" id="SSF49785">
    <property type="entry name" value="Galactose-binding domain-like"/>
    <property type="match status" value="2"/>
</dbReference>
<feature type="compositionally biased region" description="Basic and acidic residues" evidence="10">
    <location>
        <begin position="10"/>
        <end position="20"/>
    </location>
</feature>
<feature type="disulfide bond" evidence="9">
    <location>
        <begin position="1199"/>
        <end position="1225"/>
    </location>
</feature>
<keyword evidence="6" id="KW-0106">Calcium</keyword>
<feature type="region of interest" description="Disordered" evidence="10">
    <location>
        <begin position="281"/>
        <end position="300"/>
    </location>
</feature>
<feature type="non-terminal residue" evidence="12">
    <location>
        <position position="1699"/>
    </location>
</feature>
<feature type="disulfide bond" evidence="9">
    <location>
        <begin position="1388"/>
        <end position="1536"/>
    </location>
</feature>
<feature type="compositionally biased region" description="Polar residues" evidence="10">
    <location>
        <begin position="807"/>
        <end position="816"/>
    </location>
</feature>
<evidence type="ECO:0000256" key="6">
    <source>
        <dbReference type="ARBA" id="ARBA00022837"/>
    </source>
</evidence>
<dbReference type="Pfam" id="PF07731">
    <property type="entry name" value="Cu-oxidase_2"/>
    <property type="match status" value="1"/>
</dbReference>
<dbReference type="PROSITE" id="PS50022">
    <property type="entry name" value="FA58C_3"/>
    <property type="match status" value="2"/>
</dbReference>
<evidence type="ECO:0000256" key="9">
    <source>
        <dbReference type="PIRSR" id="PIRSR000354-1"/>
    </source>
</evidence>
<dbReference type="Pfam" id="PF00754">
    <property type="entry name" value="F5_F8_type_C"/>
    <property type="match status" value="2"/>
</dbReference>
<dbReference type="GO" id="GO:0005576">
    <property type="term" value="C:extracellular region"/>
    <property type="evidence" value="ECO:0007669"/>
    <property type="project" value="UniProtKB-SubCell"/>
</dbReference>
<dbReference type="InterPro" id="IPR000421">
    <property type="entry name" value="FA58C"/>
</dbReference>
<evidence type="ECO:0000256" key="4">
    <source>
        <dbReference type="ARBA" id="ARBA00022729"/>
    </source>
</evidence>
<evidence type="ECO:0000256" key="10">
    <source>
        <dbReference type="SAM" id="MobiDB-lite"/>
    </source>
</evidence>
<dbReference type="OrthoDB" id="2121828at2759"/>
<keyword evidence="3" id="KW-0479">Metal-binding</keyword>
<dbReference type="GO" id="GO:0038023">
    <property type="term" value="F:signaling receptor activity"/>
    <property type="evidence" value="ECO:0007669"/>
    <property type="project" value="TreeGrafter"/>
</dbReference>
<dbReference type="PROSITE" id="PS01285">
    <property type="entry name" value="FA58C_1"/>
    <property type="match status" value="2"/>
</dbReference>
<keyword evidence="2" id="KW-0964">Secreted</keyword>
<feature type="region of interest" description="Disordered" evidence="10">
    <location>
        <begin position="1"/>
        <end position="21"/>
    </location>
</feature>
<feature type="disulfide bond" evidence="9">
    <location>
        <begin position="46"/>
        <end position="72"/>
    </location>
</feature>
<keyword evidence="4" id="KW-0732">Signal</keyword>
<dbReference type="SMART" id="SM00231">
    <property type="entry name" value="FA58C"/>
    <property type="match status" value="2"/>
</dbReference>
<feature type="region of interest" description="Disordered" evidence="10">
    <location>
        <begin position="589"/>
        <end position="610"/>
    </location>
</feature>
<dbReference type="Gene3D" id="2.60.120.260">
    <property type="entry name" value="Galactose-binding domain-like"/>
    <property type="match status" value="2"/>
</dbReference>
<evidence type="ECO:0000256" key="3">
    <source>
        <dbReference type="ARBA" id="ARBA00022723"/>
    </source>
</evidence>
<dbReference type="InterPro" id="IPR008979">
    <property type="entry name" value="Galactose-bd-like_sf"/>
</dbReference>
<dbReference type="GO" id="GO:0005507">
    <property type="term" value="F:copper ion binding"/>
    <property type="evidence" value="ECO:0007669"/>
    <property type="project" value="InterPro"/>
</dbReference>
<keyword evidence="5" id="KW-0677">Repeat</keyword>
<accession>A0A8T1S5R9</accession>
<keyword evidence="13" id="KW-1185">Reference proteome</keyword>
<feature type="compositionally biased region" description="Basic and acidic residues" evidence="10">
    <location>
        <begin position="790"/>
        <end position="806"/>
    </location>
</feature>
<dbReference type="PANTHER" id="PTHR46806:SF7">
    <property type="entry name" value="COAGULATION FACTOR VIII"/>
    <property type="match status" value="1"/>
</dbReference>
<evidence type="ECO:0000256" key="1">
    <source>
        <dbReference type="ARBA" id="ARBA00004613"/>
    </source>
</evidence>
<feature type="region of interest" description="Disordered" evidence="10">
    <location>
        <begin position="771"/>
        <end position="816"/>
    </location>
</feature>
<comment type="caution">
    <text evidence="12">The sequence shown here is derived from an EMBL/GenBank/DDBJ whole genome shotgun (WGS) entry which is preliminary data.</text>
</comment>
<dbReference type="Gene3D" id="2.60.40.420">
    <property type="entry name" value="Cupredoxins - blue copper proteins"/>
    <property type="match status" value="3"/>
</dbReference>
<dbReference type="FunFam" id="2.60.120.260:FF:000002">
    <property type="entry name" value="Coagulation factor VIII"/>
    <property type="match status" value="2"/>
</dbReference>
<evidence type="ECO:0000313" key="13">
    <source>
        <dbReference type="Proteomes" id="UP000765507"/>
    </source>
</evidence>
<name>A0A8T1S5R9_CHESE</name>
<proteinExistence type="predicted"/>
<sequence>SISSYQPVKSSEDKDVKDIPIEPGQSFKYSWKVTTEDGPAGSDPRCLTHFYYSSINPVRDTASGLIGPLLICSKESMDQRGNQMMSDETRFVLFSVFDENHSWYLAENIQQFCTDAATVNPQDPEFYASNVIHSINGYVFDNLHLKLCLHQVVYWYVLSVGAQTDFLSVFFSGNTFKHNMVFKDTLTLFPLSGETVFMSMEKPGIWMLACLNPDFRDRGMWAKFTVSECNTDPELYSYGEDYDFIADYLTNEGNGLQPRGFPKNKRWQRLCLRKHRNVTSPEKETETLNPQLTPCLRKPSQPLKFNNRFQNRRNSSMDHSSNSTSVLFDPHGLSLSSQTETNFELVSYDSFSEEAGLSEMNIPDQGFGHPSPEGNSTSLSDVVHHNTSSARAAAAGSYPEGDTLFYDTADLRLAENHPLDHETRNVTPLGQDKSGDGLGLSKVEHSLSAESSTRLAPDKLTNGTSLLETTFLGRNDIFATSYVTTQESDELILGTKFQEATENKEISEMENVDLLKLNVMANERKLKKAPLKSSKDTFLKHKVTVLSLDGLTNEDNSLLDNEEVYLNGKVPPAELVDLINGTGLLEANSSDKEGTLHKSKRMELDSDSRTPVKLMQRTAFKPCDQNSQGCSTHVKKRSLESHGTSLEETEVQQGLEDKARALKGRQSSGKHTGRIGAVLRGTIKISYNDRANPLAARPLLVDTTARDHDATDTDNPTEYIRAVSASLPSSPSQSYALSYHASSHEPPAVLGHYDNQGESDTAQRGGNSFLKVEESEEKKTSDTSAYSSEKTTKEEQEIGTEADKKPTASTREQTNMVPISTQVVGQVSGIETPAVTAMQRKRGVDWEAHLSLQPKGNVTDGEVSTLDQLELKETWIFSKRQQELESNAIKDQVLGTESKDFPASKDASEILTKQASKENSPLPQDGEGLNQTLKGDQWKLKHRQQENQVFKEEDAIPLSGSKMQTPEWKKEVLGVDGTQSSGESTSKANNRSHSPGSEEYFGTSGEPKALNNMVKSNISMPQKEKSAYDDYSKPERDTDEFDIYGEEDQDLRTFTGRVQQYYIAAVEVLWDYESQRPQHFLKVKGPSRGWRKPFQPYKKVVFRGYLDNNFTQPLVRGELDEHLGILGPYIRAEVDDVIMVSFKNLASRPYSFHSNLLPYQGGLGENSTPSQEAVQPGELRKYSWKVLPQMAPTVNEFDCKAWAYFSSVNLEKDLHSGLVGPLIICRPGVLSPAFGRQLAVQEFSLLFTIFDETKSWYLAENMERNCPPLCQIQPDDPDFRRSSYFHAINGYVMDALPGLVMAQHQRVRWYLLNVGGTEDIHSVYFHGQLFAIRTNHEYRMGVYNLYPGVFGTVEMRPSHPGIWRVECKVGEHQQAGMSALFLVYDLKCQNPLGLASGNIADAQITASGQYDQWAPRLARLDHSGSVNAWSTDSSNSWIQVDLLRPMILHGIKTQGARQKFSSLYISQFVIFYGLDGKRWKIYKGNATSSQMVFFGNVDATGVKDNRFNPPIIARYIRLHPTHYSIRTTLRMELIGCDLNSCSMPLGMENKSISNQQISASSYSENMFSSWAPSQARLNLQERSNAWKPKVNSPNEWLQVDFEKIMRVTGIVTQGAKTIFSNMFVKEFAVSSSQDGSRWTPVLQDGEEKIFKGNQNHFSTVVNSLDPPLFARYLRIHPRRWQNHIALRTEFLGCDAQQTY</sequence>
<feature type="disulfide bond" evidence="9">
    <location>
        <begin position="148"/>
        <end position="229"/>
    </location>
</feature>
<dbReference type="EMBL" id="JAHGAV010000606">
    <property type="protein sequence ID" value="KAG6924389.1"/>
    <property type="molecule type" value="Genomic_DNA"/>
</dbReference>
<feature type="domain" description="F5/8 type C" evidence="11">
    <location>
        <begin position="1541"/>
        <end position="1693"/>
    </location>
</feature>
<comment type="subcellular location">
    <subcellularLocation>
        <location evidence="1">Secreted</location>
    </subcellularLocation>
</comment>
<dbReference type="InterPro" id="IPR008972">
    <property type="entry name" value="Cupredoxin"/>
</dbReference>
<keyword evidence="8" id="KW-0325">Glycoprotein</keyword>
<dbReference type="PANTHER" id="PTHR46806">
    <property type="entry name" value="F5/8 TYPE C DOMAIN-CONTAINING PROTEIN"/>
    <property type="match status" value="1"/>
</dbReference>
<dbReference type="PROSITE" id="PS01286">
    <property type="entry name" value="FA58C_2"/>
    <property type="match status" value="1"/>
</dbReference>
<dbReference type="Proteomes" id="UP000765507">
    <property type="component" value="Unassembled WGS sequence"/>
</dbReference>
<dbReference type="CDD" id="cd00057">
    <property type="entry name" value="FA58C"/>
    <property type="match status" value="2"/>
</dbReference>
<evidence type="ECO:0000256" key="8">
    <source>
        <dbReference type="ARBA" id="ARBA00023180"/>
    </source>
</evidence>
<dbReference type="SUPFAM" id="SSF49503">
    <property type="entry name" value="Cupredoxins"/>
    <property type="match status" value="4"/>
</dbReference>
<evidence type="ECO:0000259" key="11">
    <source>
        <dbReference type="PROSITE" id="PS50022"/>
    </source>
</evidence>
<dbReference type="GO" id="GO:0005886">
    <property type="term" value="C:plasma membrane"/>
    <property type="evidence" value="ECO:0007669"/>
    <property type="project" value="TreeGrafter"/>
</dbReference>
<organism evidence="12 13">
    <name type="scientific">Chelydra serpentina</name>
    <name type="common">Snapping turtle</name>
    <name type="synonym">Testudo serpentina</name>
    <dbReference type="NCBI Taxonomy" id="8475"/>
    <lineage>
        <taxon>Eukaryota</taxon>
        <taxon>Metazoa</taxon>
        <taxon>Chordata</taxon>
        <taxon>Craniata</taxon>
        <taxon>Vertebrata</taxon>
        <taxon>Euteleostomi</taxon>
        <taxon>Archelosauria</taxon>
        <taxon>Testudinata</taxon>
        <taxon>Testudines</taxon>
        <taxon>Cryptodira</taxon>
        <taxon>Durocryptodira</taxon>
        <taxon>Americhelydia</taxon>
        <taxon>Chelydroidea</taxon>
        <taxon>Chelydridae</taxon>
        <taxon>Chelydra</taxon>
    </lineage>
</organism>
<dbReference type="GO" id="GO:0016491">
    <property type="term" value="F:oxidoreductase activity"/>
    <property type="evidence" value="ECO:0007669"/>
    <property type="project" value="InterPro"/>
</dbReference>
<dbReference type="InterPro" id="IPR011706">
    <property type="entry name" value="Cu-oxidase_C"/>
</dbReference>
<dbReference type="PROSITE" id="PS00079">
    <property type="entry name" value="MULTICOPPER_OXIDASE1"/>
    <property type="match status" value="1"/>
</dbReference>
<dbReference type="InterPro" id="IPR024715">
    <property type="entry name" value="Factor_5/8-like"/>
</dbReference>
<protein>
    <submittedName>
        <fullName evidence="12">Coagulation factor VIII</fullName>
    </submittedName>
</protein>
<dbReference type="InterPro" id="IPR033138">
    <property type="entry name" value="Cu_oxidase_CS"/>
</dbReference>
<reference evidence="12 13" key="1">
    <citation type="journal article" date="2020" name="G3 (Bethesda)">
        <title>Draft Genome of the Common Snapping Turtle, Chelydra serpentina, a Model for Phenotypic Plasticity in Reptiles.</title>
        <authorList>
            <person name="Das D."/>
            <person name="Singh S.K."/>
            <person name="Bierstedt J."/>
            <person name="Erickson A."/>
            <person name="Galli G.L.J."/>
            <person name="Crossley D.A. 2nd"/>
            <person name="Rhen T."/>
        </authorList>
    </citation>
    <scope>NUCLEOTIDE SEQUENCE [LARGE SCALE GENOMIC DNA]</scope>
    <source>
        <strain evidence="12">KW</strain>
    </source>
</reference>
<feature type="compositionally biased region" description="Basic and acidic residues" evidence="10">
    <location>
        <begin position="771"/>
        <end position="781"/>
    </location>
</feature>
<gene>
    <name evidence="12" type="primary">F8</name>
    <name evidence="12" type="ORF">G0U57_017591</name>
</gene>
<keyword evidence="7 9" id="KW-1015">Disulfide bond</keyword>